<evidence type="ECO:0000313" key="2">
    <source>
        <dbReference type="EMBL" id="KAK8085857.1"/>
    </source>
</evidence>
<proteinExistence type="predicted"/>
<protein>
    <submittedName>
        <fullName evidence="2">Uncharacterized protein</fullName>
    </submittedName>
</protein>
<gene>
    <name evidence="2" type="ORF">PG997_007128</name>
</gene>
<comment type="caution">
    <text evidence="2">The sequence shown here is derived from an EMBL/GenBank/DDBJ whole genome shotgun (WGS) entry which is preliminary data.</text>
</comment>
<reference evidence="2 3" key="1">
    <citation type="submission" date="2023-01" db="EMBL/GenBank/DDBJ databases">
        <title>Analysis of 21 Apiospora genomes using comparative genomics revels a genus with tremendous synthesis potential of carbohydrate active enzymes and secondary metabolites.</title>
        <authorList>
            <person name="Sorensen T."/>
        </authorList>
    </citation>
    <scope>NUCLEOTIDE SEQUENCE [LARGE SCALE GENOMIC DNA]</scope>
    <source>
        <strain evidence="2 3">CBS 114990</strain>
    </source>
</reference>
<sequence>MNVSGRTLRQRAPNRRLQAQAAAAAAQPQGNLDPVPVHDFDSSEDSDADTIAEFPPNQTPPLMLEGAFIAHLANLRGDIRRVALQHIKHMGQEYQHARERLEQMPASIETDVLLYIPKKPEGWTDEEEAALLQDWAESPERQSLAVEVKEADPTWVMWKAWLRFFHTAPSCFISAQNGLQYHQKTEGGRPDPNWSEELSACLRQLPFHGIFRGCVELLHLALLWVPICRQDYRGPIRWRNPTSDILLTNLARKMRQHDGSKTVKDLHSEVRAPYGPRGPASFMSDLLQGIEKRVFAARPADAEPPAPPKAMPVFDLSVADLRVVEKAANAVTTLGFPAFYPMAASWCVVANTVNSNDFPNTNEELQRVRTAAALSVQRYEACPQPDDLEQDHV</sequence>
<name>A0ABR1WQU4_9PEZI</name>
<dbReference type="Proteomes" id="UP001433268">
    <property type="component" value="Unassembled WGS sequence"/>
</dbReference>
<evidence type="ECO:0000256" key="1">
    <source>
        <dbReference type="SAM" id="MobiDB-lite"/>
    </source>
</evidence>
<dbReference type="RefSeq" id="XP_066670366.1">
    <property type="nucleotide sequence ID" value="XM_066811443.1"/>
</dbReference>
<feature type="region of interest" description="Disordered" evidence="1">
    <location>
        <begin position="1"/>
        <end position="49"/>
    </location>
</feature>
<dbReference type="GeneID" id="92044503"/>
<organism evidence="2 3">
    <name type="scientific">Apiospora hydei</name>
    <dbReference type="NCBI Taxonomy" id="1337664"/>
    <lineage>
        <taxon>Eukaryota</taxon>
        <taxon>Fungi</taxon>
        <taxon>Dikarya</taxon>
        <taxon>Ascomycota</taxon>
        <taxon>Pezizomycotina</taxon>
        <taxon>Sordariomycetes</taxon>
        <taxon>Xylariomycetidae</taxon>
        <taxon>Amphisphaeriales</taxon>
        <taxon>Apiosporaceae</taxon>
        <taxon>Apiospora</taxon>
    </lineage>
</organism>
<keyword evidence="3" id="KW-1185">Reference proteome</keyword>
<feature type="compositionally biased region" description="Low complexity" evidence="1">
    <location>
        <begin position="15"/>
        <end position="29"/>
    </location>
</feature>
<accession>A0ABR1WQU4</accession>
<dbReference type="EMBL" id="JAQQWN010000005">
    <property type="protein sequence ID" value="KAK8085857.1"/>
    <property type="molecule type" value="Genomic_DNA"/>
</dbReference>
<evidence type="ECO:0000313" key="3">
    <source>
        <dbReference type="Proteomes" id="UP001433268"/>
    </source>
</evidence>